<protein>
    <submittedName>
        <fullName evidence="1">Uncharacterized protein</fullName>
    </submittedName>
</protein>
<sequence length="156" mass="18115">MKRKFYFHRINQPLQADHVVYRLWVGESVREQRLLAEILTWAFSQGATVISWSEDVDYYLEYESERVFPGRGLLDFGFIQANITAADALKHIKANDWDIYEKTLSQPKTFFVTLRKCSPEKIDQKKSSIISSPVLTEKSKNLSQSGDNSRFIISFV</sequence>
<accession>A0A8S5RM28</accession>
<evidence type="ECO:0000313" key="1">
    <source>
        <dbReference type="EMBL" id="DAE32415.1"/>
    </source>
</evidence>
<name>A0A8S5RM28_9VIRU</name>
<dbReference type="EMBL" id="BK059122">
    <property type="protein sequence ID" value="DAE32415.1"/>
    <property type="molecule type" value="Genomic_DNA"/>
</dbReference>
<proteinExistence type="predicted"/>
<organism evidence="1">
    <name type="scientific">virus sp. ctQiC1</name>
    <dbReference type="NCBI Taxonomy" id="2825817"/>
    <lineage>
        <taxon>Viruses</taxon>
    </lineage>
</organism>
<reference evidence="1" key="1">
    <citation type="journal article" date="2021" name="Proc. Natl. Acad. Sci. U.S.A.">
        <title>A Catalog of Tens of Thousands of Viruses from Human Metagenomes Reveals Hidden Associations with Chronic Diseases.</title>
        <authorList>
            <person name="Tisza M.J."/>
            <person name="Buck C.B."/>
        </authorList>
    </citation>
    <scope>NUCLEOTIDE SEQUENCE</scope>
    <source>
        <strain evidence="1">CtQiC1</strain>
    </source>
</reference>